<dbReference type="Proteomes" id="UP000192411">
    <property type="component" value="Unassembled WGS sequence"/>
</dbReference>
<dbReference type="EMBL" id="MVIM01000003">
    <property type="protein sequence ID" value="ORB67139.1"/>
    <property type="molecule type" value="Genomic_DNA"/>
</dbReference>
<proteinExistence type="predicted"/>
<dbReference type="RefSeq" id="WP_083125093.1">
    <property type="nucleotide sequence ID" value="NZ_MVIM01000003.1"/>
</dbReference>
<dbReference type="InterPro" id="IPR055592">
    <property type="entry name" value="DUF7168"/>
</dbReference>
<protein>
    <submittedName>
        <fullName evidence="3">Uncharacterized protein</fullName>
    </submittedName>
</protein>
<organism evidence="3 4">
    <name type="scientific">Mycolicibacterium tusciae</name>
    <dbReference type="NCBI Taxonomy" id="75922"/>
    <lineage>
        <taxon>Bacteria</taxon>
        <taxon>Bacillati</taxon>
        <taxon>Actinomycetota</taxon>
        <taxon>Actinomycetes</taxon>
        <taxon>Mycobacteriales</taxon>
        <taxon>Mycobacteriaceae</taxon>
        <taxon>Mycolicibacterium</taxon>
    </lineage>
</organism>
<dbReference type="AlphaFoldDB" id="A0A1X0JW43"/>
<keyword evidence="4" id="KW-1185">Reference proteome</keyword>
<evidence type="ECO:0000259" key="1">
    <source>
        <dbReference type="Pfam" id="PF10979"/>
    </source>
</evidence>
<dbReference type="InterPro" id="IPR024498">
    <property type="entry name" value="DUF2786"/>
</dbReference>
<feature type="domain" description="DUF7168" evidence="2">
    <location>
        <begin position="277"/>
        <end position="368"/>
    </location>
</feature>
<dbReference type="STRING" id="75922.BST47_06485"/>
<comment type="caution">
    <text evidence="3">The sequence shown here is derived from an EMBL/GenBank/DDBJ whole genome shotgun (WGS) entry which is preliminary data.</text>
</comment>
<sequence>MSRRNREKRAAKQKKIRRRIVNERVRPDFDAPLDGVVPQELLVSALCRAARCPDHGAEQHAADLLVELPASARDLDLAADTATAVAVRAAWEAGWAPSDLHEIARRKLEPSGVEYLTAAVVLESKRYPAATLHPRWRADLAAISAGVSPDTTAPLMEHWVDVNGLGRRAALTVVLQVLSLLSRLPVLEPLLPLPGACRHPLAVAGEVDQKALGRVRALLAKAEATKFPEEAEALSAKAQELMSRYSLHQAVAASDRGQTPAAAARRIWIDTPYPGPKAILVQAVATANRCRAVWTANLGFVTVVGSETDLDLVELLATSLLVQANRAMLAAGRQTSGGGYTRTRSFRQSFLIAYATRIGERLDTTNAGVTAQVQDSRLLPVLAAANRAADELTDRLFPGVVHRRVSVSNGAGWSAGRAAADLAQFDVHRPIAG</sequence>
<dbReference type="Pfam" id="PF23771">
    <property type="entry name" value="DUF7168"/>
    <property type="match status" value="1"/>
</dbReference>
<name>A0A1X0JW43_9MYCO</name>
<gene>
    <name evidence="3" type="ORF">BST47_06485</name>
</gene>
<evidence type="ECO:0000313" key="3">
    <source>
        <dbReference type="EMBL" id="ORB67139.1"/>
    </source>
</evidence>
<accession>A0A1X0JW43</accession>
<evidence type="ECO:0000313" key="4">
    <source>
        <dbReference type="Proteomes" id="UP000192411"/>
    </source>
</evidence>
<feature type="domain" description="DUF2786" evidence="1">
    <location>
        <begin position="210"/>
        <end position="249"/>
    </location>
</feature>
<evidence type="ECO:0000259" key="2">
    <source>
        <dbReference type="Pfam" id="PF23771"/>
    </source>
</evidence>
<reference evidence="3 4" key="1">
    <citation type="submission" date="2017-02" db="EMBL/GenBank/DDBJ databases">
        <title>The new phylogeny of genus Mycobacterium.</title>
        <authorList>
            <person name="Tortoli E."/>
            <person name="Trovato A."/>
            <person name="Cirillo D.M."/>
        </authorList>
    </citation>
    <scope>NUCLEOTIDE SEQUENCE [LARGE SCALE GENOMIC DNA]</scope>
    <source>
        <strain evidence="3 4">DSM 44338</strain>
    </source>
</reference>
<dbReference type="Pfam" id="PF10979">
    <property type="entry name" value="DUF2786"/>
    <property type="match status" value="1"/>
</dbReference>